<keyword evidence="3" id="KW-1185">Reference proteome</keyword>
<dbReference type="AlphaFoldDB" id="A0A927N2Q9"/>
<gene>
    <name evidence="2" type="ORF">HEB94_008433</name>
</gene>
<evidence type="ECO:0000313" key="3">
    <source>
        <dbReference type="Proteomes" id="UP000638648"/>
    </source>
</evidence>
<evidence type="ECO:0000256" key="1">
    <source>
        <dbReference type="SAM" id="MobiDB-lite"/>
    </source>
</evidence>
<protein>
    <submittedName>
        <fullName evidence="2">Uncharacterized protein</fullName>
    </submittedName>
</protein>
<reference evidence="2" key="1">
    <citation type="submission" date="2020-10" db="EMBL/GenBank/DDBJ databases">
        <title>Sequencing the genomes of 1000 actinobacteria strains.</title>
        <authorList>
            <person name="Klenk H.-P."/>
        </authorList>
    </citation>
    <scope>NUCLEOTIDE SEQUENCE</scope>
    <source>
        <strain evidence="2">DSM 45354</strain>
    </source>
</reference>
<comment type="caution">
    <text evidence="2">The sequence shown here is derived from an EMBL/GenBank/DDBJ whole genome shotgun (WGS) entry which is preliminary data.</text>
</comment>
<proteinExistence type="predicted"/>
<sequence length="35" mass="3937">MHQHRGAPHDPRPSIVRGARADGREVRPRARPGSR</sequence>
<accession>A0A927N2Q9</accession>
<dbReference type="Proteomes" id="UP000638648">
    <property type="component" value="Unassembled WGS sequence"/>
</dbReference>
<feature type="region of interest" description="Disordered" evidence="1">
    <location>
        <begin position="1"/>
        <end position="35"/>
    </location>
</feature>
<dbReference type="EMBL" id="JADBEM010000001">
    <property type="protein sequence ID" value="MBE1611585.1"/>
    <property type="molecule type" value="Genomic_DNA"/>
</dbReference>
<name>A0A927N2Q9_9ACTN</name>
<organism evidence="2 3">
    <name type="scientific">Actinopolymorpha pittospori</name>
    <dbReference type="NCBI Taxonomy" id="648752"/>
    <lineage>
        <taxon>Bacteria</taxon>
        <taxon>Bacillati</taxon>
        <taxon>Actinomycetota</taxon>
        <taxon>Actinomycetes</taxon>
        <taxon>Propionibacteriales</taxon>
        <taxon>Actinopolymorphaceae</taxon>
        <taxon>Actinopolymorpha</taxon>
    </lineage>
</organism>
<evidence type="ECO:0000313" key="2">
    <source>
        <dbReference type="EMBL" id="MBE1611585.1"/>
    </source>
</evidence>
<feature type="compositionally biased region" description="Basic and acidic residues" evidence="1">
    <location>
        <begin position="19"/>
        <end position="28"/>
    </location>
</feature>